<organism evidence="3 4">
    <name type="scientific">Alteromonas macleodii (strain English Channel 673)</name>
    <dbReference type="NCBI Taxonomy" id="1004788"/>
    <lineage>
        <taxon>Bacteria</taxon>
        <taxon>Pseudomonadati</taxon>
        <taxon>Pseudomonadota</taxon>
        <taxon>Gammaproteobacteria</taxon>
        <taxon>Alteromonadales</taxon>
        <taxon>Alteromonadaceae</taxon>
        <taxon>Alteromonas/Salinimonas group</taxon>
        <taxon>Alteromonas</taxon>
    </lineage>
</organism>
<reference evidence="4" key="1">
    <citation type="journal article" date="2012" name="Sci. Rep.">
        <title>Genomes of surface isolates of Alteromonas macleodii: the life of a widespread marine opportunistic copiotroph.</title>
        <authorList>
            <person name="Lopez-Perez M."/>
            <person name="Gonzaga A."/>
            <person name="Martin-Cuadrado A.B."/>
            <person name="Onyshchenko O."/>
            <person name="Ghavidel A."/>
            <person name="Ghai R."/>
            <person name="Rodriguez-Valera F."/>
        </authorList>
    </citation>
    <scope>NUCLEOTIDE SEQUENCE [LARGE SCALE GENOMIC DNA]</scope>
    <source>
        <strain evidence="4">English Channel 673</strain>
    </source>
</reference>
<dbReference type="KEGG" id="amg:AMEC673_12905"/>
<evidence type="ECO:0000313" key="4">
    <source>
        <dbReference type="Proteomes" id="UP000006296"/>
    </source>
</evidence>
<dbReference type="EMBL" id="CP003844">
    <property type="protein sequence ID" value="AFT75267.1"/>
    <property type="molecule type" value="Genomic_DNA"/>
</dbReference>
<keyword evidence="2" id="KW-1133">Transmembrane helix</keyword>
<dbReference type="Proteomes" id="UP000006296">
    <property type="component" value="Chromosome"/>
</dbReference>
<sequence>MPTTNTEMQWPQRGNRKTEFKTSHGGVVPTRPTAPLRFQQGIAVLGIVAILLSAITFSAISTSQQVQQFYTIEKTKRDTEKAHVTHMQQVKEIAKLLRSHSASQTLNRIDTSNATTLIEQTDLVGEEQQSLQHFEVRVSQDESNTIYTAKFLRYPSLLRLPTSTQQLSWDNHLTEWLFNRSIEHLSATYFPQSVAKQDCVDLPPASIFWIEGDCQLDNEDIAHSDENQPLLLLIVDGDLSLHADTQFHGLIVMLSTTPYTHTLHVSPEASIKGAYVSNHPLNTSLDGSLTPSTTVLKNLQSHTTLAKIIPIPGSWYRNNSTND</sequence>
<evidence type="ECO:0000313" key="3">
    <source>
        <dbReference type="EMBL" id="AFT75267.1"/>
    </source>
</evidence>
<keyword evidence="2" id="KW-0812">Transmembrane</keyword>
<dbReference type="RefSeq" id="WP_014977005.1">
    <property type="nucleotide sequence ID" value="NC_018678.1"/>
</dbReference>
<evidence type="ECO:0000256" key="1">
    <source>
        <dbReference type="SAM" id="MobiDB-lite"/>
    </source>
</evidence>
<accession>A0AB33A0Q0</accession>
<dbReference type="AlphaFoldDB" id="A0AB33A0Q0"/>
<proteinExistence type="predicted"/>
<gene>
    <name evidence="3" type="ordered locus">AMEC673_12905</name>
</gene>
<evidence type="ECO:0000256" key="2">
    <source>
        <dbReference type="SAM" id="Phobius"/>
    </source>
</evidence>
<feature type="transmembrane region" description="Helical" evidence="2">
    <location>
        <begin position="41"/>
        <end position="60"/>
    </location>
</feature>
<protein>
    <submittedName>
        <fullName evidence="3">Uncharacterized protein</fullName>
    </submittedName>
</protein>
<feature type="region of interest" description="Disordered" evidence="1">
    <location>
        <begin position="1"/>
        <end position="28"/>
    </location>
</feature>
<keyword evidence="2" id="KW-0472">Membrane</keyword>
<name>A0AB33A0Q0_ALTME</name>